<dbReference type="RefSeq" id="WP_344157189.1">
    <property type="nucleotide sequence ID" value="NZ_BAAAQR010000016.1"/>
</dbReference>
<comment type="caution">
    <text evidence="2">The sequence shown here is derived from an EMBL/GenBank/DDBJ whole genome shotgun (WGS) entry which is preliminary data.</text>
</comment>
<evidence type="ECO:0000256" key="1">
    <source>
        <dbReference type="SAM" id="Phobius"/>
    </source>
</evidence>
<keyword evidence="1" id="KW-0472">Membrane</keyword>
<reference evidence="2 3" key="1">
    <citation type="journal article" date="2019" name="Int. J. Syst. Evol. Microbiol.">
        <title>The Global Catalogue of Microorganisms (GCM) 10K type strain sequencing project: providing services to taxonomists for standard genome sequencing and annotation.</title>
        <authorList>
            <consortium name="The Broad Institute Genomics Platform"/>
            <consortium name="The Broad Institute Genome Sequencing Center for Infectious Disease"/>
            <person name="Wu L."/>
            <person name="Ma J."/>
        </authorList>
    </citation>
    <scope>NUCLEOTIDE SEQUENCE [LARGE SCALE GENOMIC DNA]</scope>
    <source>
        <strain evidence="2 3">JCM 16022</strain>
    </source>
</reference>
<dbReference type="Proteomes" id="UP001501771">
    <property type="component" value="Unassembled WGS sequence"/>
</dbReference>
<gene>
    <name evidence="2" type="ORF">GCM10009844_41650</name>
</gene>
<keyword evidence="1" id="KW-0812">Transmembrane</keyword>
<proteinExistence type="predicted"/>
<keyword evidence="3" id="KW-1185">Reference proteome</keyword>
<name>A0ABN3A6K4_9ACTN</name>
<sequence>MDRDDVLTLVVLTVVPLALALAVLAISLNHRRRWVATASIVSGVTLVGSLTAYWWLWGIGFEHADSYRPVPAGIERAQAAAGLGAAVAYVLLIVAGAGSAVDVTLRRRPENRLR</sequence>
<feature type="transmembrane region" description="Helical" evidence="1">
    <location>
        <begin position="6"/>
        <end position="28"/>
    </location>
</feature>
<accession>A0ABN3A6K4</accession>
<feature type="transmembrane region" description="Helical" evidence="1">
    <location>
        <begin position="77"/>
        <end position="105"/>
    </location>
</feature>
<evidence type="ECO:0000313" key="3">
    <source>
        <dbReference type="Proteomes" id="UP001501771"/>
    </source>
</evidence>
<organism evidence="2 3">
    <name type="scientific">Nocardioides koreensis</name>
    <dbReference type="NCBI Taxonomy" id="433651"/>
    <lineage>
        <taxon>Bacteria</taxon>
        <taxon>Bacillati</taxon>
        <taxon>Actinomycetota</taxon>
        <taxon>Actinomycetes</taxon>
        <taxon>Propionibacteriales</taxon>
        <taxon>Nocardioidaceae</taxon>
        <taxon>Nocardioides</taxon>
    </lineage>
</organism>
<evidence type="ECO:0000313" key="2">
    <source>
        <dbReference type="EMBL" id="GAA2155001.1"/>
    </source>
</evidence>
<protein>
    <submittedName>
        <fullName evidence="2">Uncharacterized protein</fullName>
    </submittedName>
</protein>
<dbReference type="EMBL" id="BAAAQR010000016">
    <property type="protein sequence ID" value="GAA2155001.1"/>
    <property type="molecule type" value="Genomic_DNA"/>
</dbReference>
<keyword evidence="1" id="KW-1133">Transmembrane helix</keyword>
<feature type="transmembrane region" description="Helical" evidence="1">
    <location>
        <begin position="35"/>
        <end position="57"/>
    </location>
</feature>